<protein>
    <submittedName>
        <fullName evidence="1">Uncharacterized protein</fullName>
    </submittedName>
</protein>
<evidence type="ECO:0000313" key="1">
    <source>
        <dbReference type="EMBL" id="MBX39459.1"/>
    </source>
</evidence>
<reference evidence="1" key="1">
    <citation type="submission" date="2018-02" db="EMBL/GenBank/DDBJ databases">
        <title>Rhizophora mucronata_Transcriptome.</title>
        <authorList>
            <person name="Meera S.P."/>
            <person name="Sreeshan A."/>
            <person name="Augustine A."/>
        </authorList>
    </citation>
    <scope>NUCLEOTIDE SEQUENCE</scope>
    <source>
        <tissue evidence="1">Leaf</tissue>
    </source>
</reference>
<dbReference type="AlphaFoldDB" id="A0A2P2NAF3"/>
<proteinExistence type="predicted"/>
<name>A0A2P2NAF3_RHIMU</name>
<organism evidence="1">
    <name type="scientific">Rhizophora mucronata</name>
    <name type="common">Asiatic mangrove</name>
    <dbReference type="NCBI Taxonomy" id="61149"/>
    <lineage>
        <taxon>Eukaryota</taxon>
        <taxon>Viridiplantae</taxon>
        <taxon>Streptophyta</taxon>
        <taxon>Embryophyta</taxon>
        <taxon>Tracheophyta</taxon>
        <taxon>Spermatophyta</taxon>
        <taxon>Magnoliopsida</taxon>
        <taxon>eudicotyledons</taxon>
        <taxon>Gunneridae</taxon>
        <taxon>Pentapetalae</taxon>
        <taxon>rosids</taxon>
        <taxon>fabids</taxon>
        <taxon>Malpighiales</taxon>
        <taxon>Rhizophoraceae</taxon>
        <taxon>Rhizophora</taxon>
    </lineage>
</organism>
<accession>A0A2P2NAF3</accession>
<dbReference type="EMBL" id="GGEC01058975">
    <property type="protein sequence ID" value="MBX39459.1"/>
    <property type="molecule type" value="Transcribed_RNA"/>
</dbReference>
<sequence length="17" mass="2004">MFVGGIKEMWQKVNSFC</sequence>